<evidence type="ECO:0000256" key="3">
    <source>
        <dbReference type="ARBA" id="ARBA00022679"/>
    </source>
</evidence>
<evidence type="ECO:0000256" key="8">
    <source>
        <dbReference type="ARBA" id="ARBA00048679"/>
    </source>
</evidence>
<dbReference type="Pfam" id="PF00069">
    <property type="entry name" value="Pkinase"/>
    <property type="match status" value="1"/>
</dbReference>
<dbReference type="SMART" id="SM00740">
    <property type="entry name" value="PASTA"/>
    <property type="match status" value="4"/>
</dbReference>
<dbReference type="InterPro" id="IPR000719">
    <property type="entry name" value="Prot_kinase_dom"/>
</dbReference>
<comment type="caution">
    <text evidence="12">The sequence shown here is derived from an EMBL/GenBank/DDBJ whole genome shotgun (WGS) entry which is preliminary data.</text>
</comment>
<evidence type="ECO:0000313" key="13">
    <source>
        <dbReference type="Proteomes" id="UP000292881"/>
    </source>
</evidence>
<dbReference type="Pfam" id="PF03793">
    <property type="entry name" value="PASTA"/>
    <property type="match status" value="3"/>
</dbReference>
<keyword evidence="4" id="KW-0547">Nucleotide-binding</keyword>
<reference evidence="12 13" key="1">
    <citation type="submission" date="2019-01" db="EMBL/GenBank/DDBJ databases">
        <authorList>
            <person name="Li J."/>
        </authorList>
    </citation>
    <scope>NUCLEOTIDE SEQUENCE [LARGE SCALE GENOMIC DNA]</scope>
    <source>
        <strain evidence="12 13">CGMCC 4.7180</strain>
    </source>
</reference>
<keyword evidence="13" id="KW-1185">Reference proteome</keyword>
<keyword evidence="9" id="KW-0812">Transmembrane</keyword>
<dbReference type="GO" id="GO:0005524">
    <property type="term" value="F:ATP binding"/>
    <property type="evidence" value="ECO:0007669"/>
    <property type="project" value="UniProtKB-KW"/>
</dbReference>
<dbReference type="SUPFAM" id="SSF56112">
    <property type="entry name" value="Protein kinase-like (PK-like)"/>
    <property type="match status" value="1"/>
</dbReference>
<dbReference type="EMBL" id="SDPL01000011">
    <property type="protein sequence ID" value="RXZ51633.1"/>
    <property type="molecule type" value="Genomic_DNA"/>
</dbReference>
<evidence type="ECO:0000256" key="4">
    <source>
        <dbReference type="ARBA" id="ARBA00022741"/>
    </source>
</evidence>
<dbReference type="SMART" id="SM00220">
    <property type="entry name" value="S_TKc"/>
    <property type="match status" value="1"/>
</dbReference>
<dbReference type="NCBIfam" id="NF033483">
    <property type="entry name" value="PknB_PASTA_kin"/>
    <property type="match status" value="1"/>
</dbReference>
<dbReference type="CDD" id="cd06577">
    <property type="entry name" value="PASTA_pknB"/>
    <property type="match status" value="4"/>
</dbReference>
<keyword evidence="2" id="KW-0723">Serine/threonine-protein kinase</keyword>
<keyword evidence="5 12" id="KW-0418">Kinase</keyword>
<dbReference type="InterPro" id="IPR005543">
    <property type="entry name" value="PASTA_dom"/>
</dbReference>
<dbReference type="EC" id="2.7.11.1" evidence="1"/>
<organism evidence="12 13">
    <name type="scientific">Agromyces binzhouensis</name>
    <dbReference type="NCBI Taxonomy" id="1817495"/>
    <lineage>
        <taxon>Bacteria</taxon>
        <taxon>Bacillati</taxon>
        <taxon>Actinomycetota</taxon>
        <taxon>Actinomycetes</taxon>
        <taxon>Micrococcales</taxon>
        <taxon>Microbacteriaceae</taxon>
        <taxon>Agromyces</taxon>
    </lineage>
</organism>
<evidence type="ECO:0000256" key="6">
    <source>
        <dbReference type="ARBA" id="ARBA00022840"/>
    </source>
</evidence>
<keyword evidence="3" id="KW-0808">Transferase</keyword>
<comment type="catalytic activity">
    <reaction evidence="8">
        <text>L-seryl-[protein] + ATP = O-phospho-L-seryl-[protein] + ADP + H(+)</text>
        <dbReference type="Rhea" id="RHEA:17989"/>
        <dbReference type="Rhea" id="RHEA-COMP:9863"/>
        <dbReference type="Rhea" id="RHEA-COMP:11604"/>
        <dbReference type="ChEBI" id="CHEBI:15378"/>
        <dbReference type="ChEBI" id="CHEBI:29999"/>
        <dbReference type="ChEBI" id="CHEBI:30616"/>
        <dbReference type="ChEBI" id="CHEBI:83421"/>
        <dbReference type="ChEBI" id="CHEBI:456216"/>
        <dbReference type="EC" id="2.7.11.1"/>
    </reaction>
</comment>
<evidence type="ECO:0000259" key="10">
    <source>
        <dbReference type="PROSITE" id="PS50011"/>
    </source>
</evidence>
<dbReference type="OrthoDB" id="9762169at2"/>
<proteinExistence type="predicted"/>
<dbReference type="Gene3D" id="1.10.510.10">
    <property type="entry name" value="Transferase(Phosphotransferase) domain 1"/>
    <property type="match status" value="1"/>
</dbReference>
<dbReference type="FunFam" id="3.30.200.20:FF:000035">
    <property type="entry name" value="Serine/threonine protein kinase Stk1"/>
    <property type="match status" value="1"/>
</dbReference>
<feature type="domain" description="PASTA" evidence="11">
    <location>
        <begin position="559"/>
        <end position="625"/>
    </location>
</feature>
<gene>
    <name evidence="12" type="primary">pknB</name>
    <name evidence="12" type="ORF">ESO86_01640</name>
</gene>
<keyword evidence="6" id="KW-0067">ATP-binding</keyword>
<evidence type="ECO:0000256" key="9">
    <source>
        <dbReference type="SAM" id="Phobius"/>
    </source>
</evidence>
<comment type="catalytic activity">
    <reaction evidence="7">
        <text>L-threonyl-[protein] + ATP = O-phospho-L-threonyl-[protein] + ADP + H(+)</text>
        <dbReference type="Rhea" id="RHEA:46608"/>
        <dbReference type="Rhea" id="RHEA-COMP:11060"/>
        <dbReference type="Rhea" id="RHEA-COMP:11605"/>
        <dbReference type="ChEBI" id="CHEBI:15378"/>
        <dbReference type="ChEBI" id="CHEBI:30013"/>
        <dbReference type="ChEBI" id="CHEBI:30616"/>
        <dbReference type="ChEBI" id="CHEBI:61977"/>
        <dbReference type="ChEBI" id="CHEBI:456216"/>
        <dbReference type="EC" id="2.7.11.1"/>
    </reaction>
</comment>
<dbReference type="PANTHER" id="PTHR43289">
    <property type="entry name" value="MITOGEN-ACTIVATED PROTEIN KINASE KINASE KINASE 20-RELATED"/>
    <property type="match status" value="1"/>
</dbReference>
<evidence type="ECO:0000256" key="7">
    <source>
        <dbReference type="ARBA" id="ARBA00047899"/>
    </source>
</evidence>
<dbReference type="FunFam" id="1.10.510.10:FF:000021">
    <property type="entry name" value="Serine/threonine protein kinase"/>
    <property type="match status" value="1"/>
</dbReference>
<dbReference type="InterPro" id="IPR008271">
    <property type="entry name" value="Ser/Thr_kinase_AS"/>
</dbReference>
<evidence type="ECO:0000256" key="2">
    <source>
        <dbReference type="ARBA" id="ARBA00022527"/>
    </source>
</evidence>
<dbReference type="PROSITE" id="PS00108">
    <property type="entry name" value="PROTEIN_KINASE_ST"/>
    <property type="match status" value="1"/>
</dbReference>
<dbReference type="AlphaFoldDB" id="A0A4V1QTE7"/>
<feature type="domain" description="PASTA" evidence="11">
    <location>
        <begin position="357"/>
        <end position="424"/>
    </location>
</feature>
<dbReference type="RefSeq" id="WP_129233162.1">
    <property type="nucleotide sequence ID" value="NZ_SDPL01000011.1"/>
</dbReference>
<dbReference type="CDD" id="cd14014">
    <property type="entry name" value="STKc_PknB_like"/>
    <property type="match status" value="1"/>
</dbReference>
<feature type="transmembrane region" description="Helical" evidence="9">
    <location>
        <begin position="334"/>
        <end position="355"/>
    </location>
</feature>
<feature type="domain" description="PASTA" evidence="11">
    <location>
        <begin position="425"/>
        <end position="495"/>
    </location>
</feature>
<evidence type="ECO:0000313" key="12">
    <source>
        <dbReference type="EMBL" id="RXZ51633.1"/>
    </source>
</evidence>
<keyword evidence="9" id="KW-1133">Transmembrane helix</keyword>
<dbReference type="Gene3D" id="3.30.10.20">
    <property type="match status" value="4"/>
</dbReference>
<dbReference type="GO" id="GO:0004674">
    <property type="term" value="F:protein serine/threonine kinase activity"/>
    <property type="evidence" value="ECO:0007669"/>
    <property type="project" value="UniProtKB-KW"/>
</dbReference>
<dbReference type="Proteomes" id="UP000292881">
    <property type="component" value="Unassembled WGS sequence"/>
</dbReference>
<keyword evidence="9" id="KW-0472">Membrane</keyword>
<dbReference type="InterPro" id="IPR011009">
    <property type="entry name" value="Kinase-like_dom_sf"/>
</dbReference>
<evidence type="ECO:0000259" key="11">
    <source>
        <dbReference type="PROSITE" id="PS51178"/>
    </source>
</evidence>
<sequence length="625" mass="65922">MIGRLVDGRYQVRSRIARGGMATVYLATDLRLERRVAIKIMHGHLADDNTFKTRFVQEARSAARLAHPNVVNVFDQGQDADMAYLVMEYLPGITLRDLLKDYKRLTPEQTIDILDAVLSGLAAAHKAGIVHRDLKPENVLLADDGRIKLGDFGLARAASANTATGQALLGTIAYLSPELVTRGVADARSDIYALGIMAYEMLTGEQPYVGEAPMQIAYQHANESVPAPSTRTPSVPPELDALVLWATSRDPDQRPADARIMLDRLREIEPALRPARPHTAMHDTLVIGGAGDVPTAETRVLAPGGAAIATAVDEGDDDAAALEQSANRRRNRGYWLLALVLLLTGLSVGTGWYFGAGPGALASIPDTAEMLPQNATQALEEAGFAVDPAERNDPVVPAGQVIGTDPPAGDLARRGSTVTMLVSTGPEILPVPDVVGQPEDDARGQLADFTVADESAKQFSAEVEQGLVLAVLDADGAPVGAEYPERGALTLVVSVGPVPPVEGLAVGEAQSRLEGAGLSVEFADPQFSDDVPVDVVITAEWLDDPMNPGDVVRLTLSKGPDLVEVPNVVTGQTIAEARAQLEEAGFSVASNVPGFLEGAVVASVQDPAAGESVARGSEVTVNFQP</sequence>
<dbReference type="PROSITE" id="PS51178">
    <property type="entry name" value="PASTA"/>
    <property type="match status" value="3"/>
</dbReference>
<evidence type="ECO:0000256" key="5">
    <source>
        <dbReference type="ARBA" id="ARBA00022777"/>
    </source>
</evidence>
<feature type="domain" description="Protein kinase" evidence="10">
    <location>
        <begin position="10"/>
        <end position="272"/>
    </location>
</feature>
<dbReference type="Gene3D" id="3.30.200.20">
    <property type="entry name" value="Phosphorylase Kinase, domain 1"/>
    <property type="match status" value="1"/>
</dbReference>
<dbReference type="GO" id="GO:0045717">
    <property type="term" value="P:negative regulation of fatty acid biosynthetic process"/>
    <property type="evidence" value="ECO:0007669"/>
    <property type="project" value="UniProtKB-ARBA"/>
</dbReference>
<protein>
    <recommendedName>
        <fullName evidence="1">non-specific serine/threonine protein kinase</fullName>
        <ecNumber evidence="1">2.7.11.1</ecNumber>
    </recommendedName>
</protein>
<name>A0A4V1QTE7_9MICO</name>
<dbReference type="PANTHER" id="PTHR43289:SF34">
    <property type="entry name" value="SERINE_THREONINE-PROTEIN KINASE YBDM-RELATED"/>
    <property type="match status" value="1"/>
</dbReference>
<accession>A0A4V1QTE7</accession>
<dbReference type="PROSITE" id="PS50011">
    <property type="entry name" value="PROTEIN_KINASE_DOM"/>
    <property type="match status" value="1"/>
</dbReference>
<evidence type="ECO:0000256" key="1">
    <source>
        <dbReference type="ARBA" id="ARBA00012513"/>
    </source>
</evidence>